<gene>
    <name evidence="1" type="ORF">EP51_12900</name>
</gene>
<dbReference type="EMBL" id="CP008947">
    <property type="protein sequence ID" value="AII05473.1"/>
    <property type="molecule type" value="Genomic_DNA"/>
</dbReference>
<evidence type="ECO:0000313" key="2">
    <source>
        <dbReference type="Proteomes" id="UP000028488"/>
    </source>
</evidence>
<accession>A0A076EJU6</accession>
<organism evidence="1 2">
    <name type="scientific">Rhodococcus opacus</name>
    <name type="common">Nocardia opaca</name>
    <dbReference type="NCBI Taxonomy" id="37919"/>
    <lineage>
        <taxon>Bacteria</taxon>
        <taxon>Bacillati</taxon>
        <taxon>Actinomycetota</taxon>
        <taxon>Actinomycetes</taxon>
        <taxon>Mycobacteriales</taxon>
        <taxon>Nocardiaceae</taxon>
        <taxon>Rhodococcus</taxon>
    </lineage>
</organism>
<sequence>MNVVQLTTGDFVAAMFSLDFVDGGFRREAVERIHRGAIDEWVSALTGSGLFSNRAVTHVVRAWRDDPRVLLDSLLAEADPVTFERYRSAWYELDAATAYGAAA</sequence>
<reference evidence="1 2" key="1">
    <citation type="submission" date="2014-07" db="EMBL/GenBank/DDBJ databases">
        <title>Genome Sequence of Rhodococcus opacus Strain R7, a Biodegrader of Mono- and Polycyclic Aromatic Hydrocarbons.</title>
        <authorList>
            <person name="Di Gennaro P."/>
            <person name="Zampolli J."/>
            <person name="Presti I."/>
            <person name="Cappelletti M."/>
            <person name="D'Ursi P."/>
            <person name="Orro A."/>
            <person name="Mezzelani A."/>
            <person name="Milanesi L."/>
        </authorList>
    </citation>
    <scope>NUCLEOTIDE SEQUENCE [LARGE SCALE GENOMIC DNA]</scope>
    <source>
        <strain evidence="1 2">R7</strain>
    </source>
</reference>
<dbReference type="Proteomes" id="UP000028488">
    <property type="component" value="Chromosome"/>
</dbReference>
<dbReference type="AlphaFoldDB" id="A0A076EJU6"/>
<protein>
    <submittedName>
        <fullName evidence="1">Uncharacterized protein</fullName>
    </submittedName>
</protein>
<name>A0A076EJU6_RHOOP</name>
<evidence type="ECO:0000313" key="1">
    <source>
        <dbReference type="EMBL" id="AII05473.1"/>
    </source>
</evidence>
<dbReference type="RefSeq" id="WP_128639465.1">
    <property type="nucleotide sequence ID" value="NZ_CP008947.1"/>
</dbReference>
<dbReference type="eggNOG" id="ENOG5031FAE">
    <property type="taxonomic scope" value="Bacteria"/>
</dbReference>
<proteinExistence type="predicted"/>